<dbReference type="GO" id="GO:0070550">
    <property type="term" value="P:rDNA chromatin condensation"/>
    <property type="evidence" value="ECO:0007669"/>
    <property type="project" value="EnsemblFungi"/>
</dbReference>
<dbReference type="GO" id="GO:0034727">
    <property type="term" value="P:piecemeal microautophagy of the nucleus"/>
    <property type="evidence" value="ECO:0007669"/>
    <property type="project" value="EnsemblFungi"/>
</dbReference>
<gene>
    <name evidence="3" type="ORF">AO440_002976</name>
    <name evidence="2" type="ORF">AO440_005305</name>
</gene>
<feature type="region of interest" description="Disordered" evidence="1">
    <location>
        <begin position="422"/>
        <end position="448"/>
    </location>
</feature>
<dbReference type="GO" id="GO:0070300">
    <property type="term" value="F:phosphatidic acid binding"/>
    <property type="evidence" value="ECO:0007669"/>
    <property type="project" value="EnsemblFungi"/>
</dbReference>
<organism evidence="2 4">
    <name type="scientific">Candida glabrata</name>
    <name type="common">Yeast</name>
    <name type="synonym">Torulopsis glabrata</name>
    <dbReference type="NCBI Taxonomy" id="5478"/>
    <lineage>
        <taxon>Eukaryota</taxon>
        <taxon>Fungi</taxon>
        <taxon>Dikarya</taxon>
        <taxon>Ascomycota</taxon>
        <taxon>Saccharomycotina</taxon>
        <taxon>Saccharomycetes</taxon>
        <taxon>Saccharomycetales</taxon>
        <taxon>Saccharomycetaceae</taxon>
        <taxon>Nakaseomyces</taxon>
    </lineage>
</organism>
<sequence>MDKLVSQSRLNSLYKDFRPLKELNFDGYVANVNDWQNYLLKKYFPKQDKICVTIGTRFLQDISDKKYGAPASIDVVIDNLIQENILIKLDEFKNSATKRDEKTITRIFSWIHASSIGKLNRYQSRKNDNATNYLKQDTFVIRPLLEEKFTKIYDIIRNNILAKATTVCDLIFPLEDFIDFSGISYTLPSDSLIEWEVMLNYLEYHKNTITRKENIVKIIDPLVESIYKQFGVEITETDQSIAEIKQCFTNIENAIEKYEIEVYEYKMKLKGDDFKKLTKIAQTEYKRGYFLAQKMLLKLFKFRNNLVEVKYQLDMSVSNLVLYKTLQSSNKIITTINGKIGPAEKVHDLLEEIRERSTDNEEITKVLSMEISKFDDDELDEELKEMEKELAGQEISKTQSEKNKEDDESKILEQLENLNINDEQSLNVVNNNSNKKHNEKFMLREEAA</sequence>
<dbReference type="VEuPathDB" id="FungiDB:B1J91_J04906g"/>
<dbReference type="AlphaFoldDB" id="A0A0W0D2I7"/>
<feature type="region of interest" description="Disordered" evidence="1">
    <location>
        <begin position="389"/>
        <end position="410"/>
    </location>
</feature>
<dbReference type="VEuPathDB" id="FungiDB:CAGL0J04906g"/>
<name>A0A0W0D2I7_CANGB</name>
<evidence type="ECO:0000256" key="1">
    <source>
        <dbReference type="SAM" id="MobiDB-lite"/>
    </source>
</evidence>
<dbReference type="EMBL" id="LLZZ01000162">
    <property type="protein sequence ID" value="KTA97271.1"/>
    <property type="molecule type" value="Genomic_DNA"/>
</dbReference>
<dbReference type="GO" id="GO:0005637">
    <property type="term" value="C:nuclear inner membrane"/>
    <property type="evidence" value="ECO:0007669"/>
    <property type="project" value="EnsemblFungi"/>
</dbReference>
<proteinExistence type="predicted"/>
<evidence type="ECO:0000313" key="2">
    <source>
        <dbReference type="EMBL" id="KTA97271.1"/>
    </source>
</evidence>
<accession>A0A0W0D2I7</accession>
<dbReference type="Pfam" id="PF03357">
    <property type="entry name" value="Snf7"/>
    <property type="match status" value="1"/>
</dbReference>
<dbReference type="EMBL" id="LLZZ01000043">
    <property type="protein sequence ID" value="KTB11052.1"/>
    <property type="molecule type" value="Genomic_DNA"/>
</dbReference>
<dbReference type="InterPro" id="IPR005024">
    <property type="entry name" value="Snf7_fam"/>
</dbReference>
<feature type="compositionally biased region" description="Basic and acidic residues" evidence="1">
    <location>
        <begin position="439"/>
        <end position="448"/>
    </location>
</feature>
<protein>
    <submittedName>
        <fullName evidence="2">Uncharacterized protein</fullName>
    </submittedName>
</protein>
<reference evidence="2 4" key="1">
    <citation type="submission" date="2015-10" db="EMBL/GenBank/DDBJ databases">
        <title>Draft genomes sequences of Candida glabrata isolates 1A, 1B, 2A, 2B, 3A and 3B.</title>
        <authorList>
            <person name="Haavelsrud O.E."/>
            <person name="Gaustad P."/>
        </authorList>
    </citation>
    <scope>NUCLEOTIDE SEQUENCE [LARGE SCALE GENOMIC DNA]</scope>
    <source>
        <strain evidence="2">910700640</strain>
    </source>
</reference>
<dbReference type="GO" id="GO:0051292">
    <property type="term" value="P:nuclear pore complex assembly"/>
    <property type="evidence" value="ECO:0007669"/>
    <property type="project" value="EnsemblFungi"/>
</dbReference>
<feature type="compositionally biased region" description="Basic and acidic residues" evidence="1">
    <location>
        <begin position="399"/>
        <end position="410"/>
    </location>
</feature>
<evidence type="ECO:0000313" key="3">
    <source>
        <dbReference type="EMBL" id="KTB11052.1"/>
    </source>
</evidence>
<dbReference type="VEuPathDB" id="FungiDB:GVI51_J04741"/>
<dbReference type="VEuPathDB" id="FungiDB:GWK60_J04719"/>
<dbReference type="VEuPathDB" id="FungiDB:GW608_J04763"/>
<dbReference type="Proteomes" id="UP000054886">
    <property type="component" value="Unassembled WGS sequence"/>
</dbReference>
<evidence type="ECO:0000313" key="4">
    <source>
        <dbReference type="Proteomes" id="UP000054886"/>
    </source>
</evidence>
<comment type="caution">
    <text evidence="2">The sequence shown here is derived from an EMBL/GenBank/DDBJ whole genome shotgun (WGS) entry which is preliminary data.</text>
</comment>
<dbReference type="GO" id="GO:0007034">
    <property type="term" value="P:vacuolar transport"/>
    <property type="evidence" value="ECO:0007669"/>
    <property type="project" value="InterPro"/>
</dbReference>